<feature type="compositionally biased region" description="Polar residues" evidence="1">
    <location>
        <begin position="28"/>
        <end position="58"/>
    </location>
</feature>
<reference evidence="3" key="1">
    <citation type="submission" date="2015-01" db="EMBL/GenBank/DDBJ databases">
        <title>Transcriptome Assembly of Fopius arisanus.</title>
        <authorList>
            <person name="Geib S."/>
        </authorList>
    </citation>
    <scope>NUCLEOTIDE SEQUENCE</scope>
</reference>
<proteinExistence type="predicted"/>
<evidence type="ECO:0000256" key="1">
    <source>
        <dbReference type="SAM" id="MobiDB-lite"/>
    </source>
</evidence>
<name>A0A0C9QT14_9HYME</name>
<protein>
    <submittedName>
        <fullName evidence="2">MFAP1_0 protein</fullName>
    </submittedName>
    <submittedName>
        <fullName evidence="3">MFAP1_1 protein</fullName>
    </submittedName>
</protein>
<dbReference type="AlphaFoldDB" id="A0A0C9QT14"/>
<feature type="region of interest" description="Disordered" evidence="1">
    <location>
        <begin position="1"/>
        <end position="64"/>
    </location>
</feature>
<accession>A0A0C9QT14</accession>
<evidence type="ECO:0000313" key="3">
    <source>
        <dbReference type="EMBL" id="JAG76641.1"/>
    </source>
</evidence>
<feature type="compositionally biased region" description="Low complexity" evidence="1">
    <location>
        <begin position="16"/>
        <end position="25"/>
    </location>
</feature>
<sequence length="184" mass="21161">MKKAVVHRYLAEKQSPENSSSSPESVILQLQLTLDDANGSTTQELTTPNSSSNGSNDSAVEKAKEEIRAQLTRLELQQQADKRKRTALMMMQEAICDRDVLILPPSVKQTFDDVLSDDYDYYLPHKLREVKRLQRGRREGEALRKAALIEKVQSFCQEQCRSQTRVNPKMLGKHKYLLRFQHSR</sequence>
<dbReference type="EMBL" id="GBYB01006309">
    <property type="protein sequence ID" value="JAG76076.1"/>
    <property type="molecule type" value="Transcribed_RNA"/>
</dbReference>
<organism evidence="3">
    <name type="scientific">Fopius arisanus</name>
    <dbReference type="NCBI Taxonomy" id="64838"/>
    <lineage>
        <taxon>Eukaryota</taxon>
        <taxon>Metazoa</taxon>
        <taxon>Ecdysozoa</taxon>
        <taxon>Arthropoda</taxon>
        <taxon>Hexapoda</taxon>
        <taxon>Insecta</taxon>
        <taxon>Pterygota</taxon>
        <taxon>Neoptera</taxon>
        <taxon>Endopterygota</taxon>
        <taxon>Hymenoptera</taxon>
        <taxon>Apocrita</taxon>
        <taxon>Ichneumonoidea</taxon>
        <taxon>Braconidae</taxon>
        <taxon>Opiinae</taxon>
        <taxon>Fopius</taxon>
    </lineage>
</organism>
<gene>
    <name evidence="3" type="primary">MFAP1_1</name>
    <name evidence="2" type="synonym">MFAP1_0</name>
    <name evidence="2" type="ORF">g.45028</name>
    <name evidence="3" type="ORF">g.45029</name>
</gene>
<dbReference type="EMBL" id="GBYB01006874">
    <property type="protein sequence ID" value="JAG76641.1"/>
    <property type="molecule type" value="Transcribed_RNA"/>
</dbReference>
<evidence type="ECO:0000313" key="2">
    <source>
        <dbReference type="EMBL" id="JAG76076.1"/>
    </source>
</evidence>